<keyword evidence="4" id="KW-0997">Cell inner membrane</keyword>
<dbReference type="GO" id="GO:0071972">
    <property type="term" value="F:peptidoglycan L,D-transpeptidase activity"/>
    <property type="evidence" value="ECO:0007669"/>
    <property type="project" value="TreeGrafter"/>
</dbReference>
<dbReference type="InterPro" id="IPR012338">
    <property type="entry name" value="Beta-lactam/transpept-like"/>
</dbReference>
<evidence type="ECO:0000313" key="18">
    <source>
        <dbReference type="Proteomes" id="UP000306585"/>
    </source>
</evidence>
<dbReference type="GO" id="GO:0005886">
    <property type="term" value="C:plasma membrane"/>
    <property type="evidence" value="ECO:0007669"/>
    <property type="project" value="UniProtKB-SubCell"/>
</dbReference>
<dbReference type="Pfam" id="PF00905">
    <property type="entry name" value="Transpeptidase"/>
    <property type="match status" value="1"/>
</dbReference>
<keyword evidence="13" id="KW-0961">Cell wall biogenesis/degradation</keyword>
<keyword evidence="8 17" id="KW-0378">Hydrolase</keyword>
<evidence type="ECO:0000256" key="9">
    <source>
        <dbReference type="ARBA" id="ARBA00022960"/>
    </source>
</evidence>
<dbReference type="InterPro" id="IPR036138">
    <property type="entry name" value="PBP_dimer_sf"/>
</dbReference>
<keyword evidence="6" id="KW-0645">Protease</keyword>
<proteinExistence type="predicted"/>
<dbReference type="InterPro" id="IPR050515">
    <property type="entry name" value="Beta-lactam/transpept"/>
</dbReference>
<evidence type="ECO:0000256" key="5">
    <source>
        <dbReference type="ARBA" id="ARBA00022645"/>
    </source>
</evidence>
<dbReference type="InterPro" id="IPR005311">
    <property type="entry name" value="PBP_dimer"/>
</dbReference>
<gene>
    <name evidence="17" type="primary">mrdA</name>
    <name evidence="17" type="ORF">FEF65_08385</name>
</gene>
<evidence type="ECO:0000256" key="8">
    <source>
        <dbReference type="ARBA" id="ARBA00022801"/>
    </source>
</evidence>
<dbReference type="InterPro" id="IPR001460">
    <property type="entry name" value="PCN-bd_Tpept"/>
</dbReference>
<dbReference type="SUPFAM" id="SSF56601">
    <property type="entry name" value="beta-lactamase/transpeptidase-like"/>
    <property type="match status" value="1"/>
</dbReference>
<evidence type="ECO:0000256" key="6">
    <source>
        <dbReference type="ARBA" id="ARBA00022670"/>
    </source>
</evidence>
<keyword evidence="12 14" id="KW-0472">Membrane</keyword>
<dbReference type="GO" id="GO:0006508">
    <property type="term" value="P:proteolysis"/>
    <property type="evidence" value="ECO:0007669"/>
    <property type="project" value="UniProtKB-KW"/>
</dbReference>
<evidence type="ECO:0000256" key="3">
    <source>
        <dbReference type="ARBA" id="ARBA00022475"/>
    </source>
</evidence>
<dbReference type="AlphaFoldDB" id="A0A5R9GLH7"/>
<evidence type="ECO:0000256" key="13">
    <source>
        <dbReference type="ARBA" id="ARBA00023316"/>
    </source>
</evidence>
<evidence type="ECO:0000259" key="16">
    <source>
        <dbReference type="Pfam" id="PF03717"/>
    </source>
</evidence>
<feature type="domain" description="Penicillin-binding protein transpeptidase" evidence="15">
    <location>
        <begin position="258"/>
        <end position="593"/>
    </location>
</feature>
<evidence type="ECO:0000256" key="4">
    <source>
        <dbReference type="ARBA" id="ARBA00022519"/>
    </source>
</evidence>
<organism evidence="17 18">
    <name type="scientific">Mariprofundus erugo</name>
    <dbReference type="NCBI Taxonomy" id="2528639"/>
    <lineage>
        <taxon>Bacteria</taxon>
        <taxon>Pseudomonadati</taxon>
        <taxon>Pseudomonadota</taxon>
        <taxon>Candidatius Mariprofundia</taxon>
        <taxon>Mariprofundales</taxon>
        <taxon>Mariprofundaceae</taxon>
        <taxon>Mariprofundus</taxon>
    </lineage>
</organism>
<evidence type="ECO:0000259" key="15">
    <source>
        <dbReference type="Pfam" id="PF00905"/>
    </source>
</evidence>
<reference evidence="17 18" key="1">
    <citation type="journal article" date="2019" name="Appl. Environ. Microbiol.">
        <title>Environmental Evidence and Genomic Insight of Iron-oxidizing Bacteria Preference Towards More Corrosion Resistant Stainless Steel at Higher Salinities.</title>
        <authorList>
            <person name="Garrison C.E."/>
            <person name="Price K.A."/>
            <person name="Field E.K."/>
        </authorList>
    </citation>
    <scope>NUCLEOTIDE SEQUENCE [LARGE SCALE GENOMIC DNA]</scope>
    <source>
        <strain evidence="17 18">P3</strain>
    </source>
</reference>
<dbReference type="Proteomes" id="UP000306585">
    <property type="component" value="Unassembled WGS sequence"/>
</dbReference>
<dbReference type="InterPro" id="IPR017790">
    <property type="entry name" value="Penicillin-binding_protein_2"/>
</dbReference>
<dbReference type="GO" id="GO:0009002">
    <property type="term" value="F:serine-type D-Ala-D-Ala carboxypeptidase activity"/>
    <property type="evidence" value="ECO:0007669"/>
    <property type="project" value="UniProtKB-EC"/>
</dbReference>
<dbReference type="Gene3D" id="3.40.710.10">
    <property type="entry name" value="DD-peptidase/beta-lactamase superfamily"/>
    <property type="match status" value="1"/>
</dbReference>
<sequence>MRNTLLEIRGRFDVRMLVLYAAVPVFLGALAMQMLKLQWYEHAHYALQAEQNRLNIVPVLPVRGEIMDVEGRGLAINRIAYYVQLIPERVANLEETLAALAEMLHWSDSKLEQLRKRIQVTRPDRPVLLDDKLQWEQVSPLAARLHHLPGVDVESGSYREYPYAGLTSHLIGYLSLVDKEDLDGRYFPSEFIGRAGVERSFEQELHGSPGSQQEEVDALGRRVAVLKRSPSVMGHKIRLALDIDVQKAAADALGDSTGAVVVMDVHTGAVIALLSQPGYDTNRFITGLESEQWKTWLNDPEKPLLNRASQAAYPPASTFKLVTGLTGLQHGSRLANGSTNCPGYVEFADRKLRCWKRSGHGMVSMHTAIVQSCDVYFYQLGDQLGMGAISDAAMEWGLGVKTEIQLSPESRGSVPTQSPYMMSAIKNSASKRMKWFRGETMITAIGQGALTATPLQIARLAAAIANGGKVLKPQLLADVPPEVLNQVDVSEEHLNIIRKAMRSVVEDPSGTAYRVLGDAPWDVAGKTGTAQVIKMAQDKKKALSQDLLQRQFRDHAWFMGYAPYKNPKVAIAVFIEHGGHGGAAAGPVAAEIIRVLAAKEQRAGADGVQP</sequence>
<dbReference type="GO" id="GO:0008658">
    <property type="term" value="F:penicillin binding"/>
    <property type="evidence" value="ECO:0007669"/>
    <property type="project" value="InterPro"/>
</dbReference>
<dbReference type="Gene3D" id="3.90.1310.10">
    <property type="entry name" value="Penicillin-binding protein 2a (Domain 2)"/>
    <property type="match status" value="1"/>
</dbReference>
<keyword evidence="7 14" id="KW-0812">Transmembrane</keyword>
<comment type="subcellular location">
    <subcellularLocation>
        <location evidence="2">Cell membrane</location>
    </subcellularLocation>
    <subcellularLocation>
        <location evidence="1">Membrane</location>
        <topology evidence="1">Single-pass membrane protein</topology>
    </subcellularLocation>
</comment>
<protein>
    <submittedName>
        <fullName evidence="17">Penicillin-binding protein 2</fullName>
        <ecNumber evidence="17">3.4.16.4</ecNumber>
    </submittedName>
</protein>
<evidence type="ECO:0000256" key="14">
    <source>
        <dbReference type="SAM" id="Phobius"/>
    </source>
</evidence>
<dbReference type="EC" id="3.4.16.4" evidence="17"/>
<keyword evidence="5 17" id="KW-0121">Carboxypeptidase</keyword>
<evidence type="ECO:0000313" key="17">
    <source>
        <dbReference type="EMBL" id="TLS66970.1"/>
    </source>
</evidence>
<comment type="caution">
    <text evidence="17">The sequence shown here is derived from an EMBL/GenBank/DDBJ whole genome shotgun (WGS) entry which is preliminary data.</text>
</comment>
<feature type="domain" description="Penicillin-binding protein dimerisation" evidence="16">
    <location>
        <begin position="61"/>
        <end position="225"/>
    </location>
</feature>
<name>A0A5R9GLH7_9PROT</name>
<dbReference type="EMBL" id="VBRY01000007">
    <property type="protein sequence ID" value="TLS66970.1"/>
    <property type="molecule type" value="Genomic_DNA"/>
</dbReference>
<dbReference type="SUPFAM" id="SSF56519">
    <property type="entry name" value="Penicillin binding protein dimerisation domain"/>
    <property type="match status" value="1"/>
</dbReference>
<keyword evidence="10" id="KW-0573">Peptidoglycan synthesis</keyword>
<dbReference type="GO" id="GO:0008360">
    <property type="term" value="P:regulation of cell shape"/>
    <property type="evidence" value="ECO:0007669"/>
    <property type="project" value="UniProtKB-KW"/>
</dbReference>
<dbReference type="Pfam" id="PF03717">
    <property type="entry name" value="PBP_dimer"/>
    <property type="match status" value="1"/>
</dbReference>
<evidence type="ECO:0000256" key="12">
    <source>
        <dbReference type="ARBA" id="ARBA00023136"/>
    </source>
</evidence>
<dbReference type="PANTHER" id="PTHR30627">
    <property type="entry name" value="PEPTIDOGLYCAN D,D-TRANSPEPTIDASE"/>
    <property type="match status" value="1"/>
</dbReference>
<evidence type="ECO:0000256" key="1">
    <source>
        <dbReference type="ARBA" id="ARBA00004167"/>
    </source>
</evidence>
<dbReference type="RefSeq" id="WP_138239360.1">
    <property type="nucleotide sequence ID" value="NZ_VBRY01000007.1"/>
</dbReference>
<keyword evidence="3" id="KW-1003">Cell membrane</keyword>
<keyword evidence="18" id="KW-1185">Reference proteome</keyword>
<dbReference type="NCBIfam" id="TIGR03423">
    <property type="entry name" value="pbp2_mrdA"/>
    <property type="match status" value="1"/>
</dbReference>
<accession>A0A5R9GLH7</accession>
<evidence type="ECO:0000256" key="11">
    <source>
        <dbReference type="ARBA" id="ARBA00022989"/>
    </source>
</evidence>
<keyword evidence="11 14" id="KW-1133">Transmembrane helix</keyword>
<evidence type="ECO:0000256" key="7">
    <source>
        <dbReference type="ARBA" id="ARBA00022692"/>
    </source>
</evidence>
<dbReference type="PANTHER" id="PTHR30627:SF2">
    <property type="entry name" value="PEPTIDOGLYCAN D,D-TRANSPEPTIDASE MRDA"/>
    <property type="match status" value="1"/>
</dbReference>
<feature type="transmembrane region" description="Helical" evidence="14">
    <location>
        <begin position="12"/>
        <end position="35"/>
    </location>
</feature>
<evidence type="ECO:0000256" key="2">
    <source>
        <dbReference type="ARBA" id="ARBA00004236"/>
    </source>
</evidence>
<evidence type="ECO:0000256" key="10">
    <source>
        <dbReference type="ARBA" id="ARBA00022984"/>
    </source>
</evidence>
<dbReference type="GO" id="GO:0071555">
    <property type="term" value="P:cell wall organization"/>
    <property type="evidence" value="ECO:0007669"/>
    <property type="project" value="UniProtKB-KW"/>
</dbReference>
<dbReference type="GO" id="GO:0009252">
    <property type="term" value="P:peptidoglycan biosynthetic process"/>
    <property type="evidence" value="ECO:0007669"/>
    <property type="project" value="UniProtKB-KW"/>
</dbReference>
<keyword evidence="9" id="KW-0133">Cell shape</keyword>